<gene>
    <name evidence="3" type="ORF">ANIA_05320</name>
</gene>
<dbReference type="InterPro" id="IPR013830">
    <property type="entry name" value="SGNH_hydro"/>
</dbReference>
<dbReference type="eggNOG" id="ENOG502QUVW">
    <property type="taxonomic scope" value="Eukaryota"/>
</dbReference>
<evidence type="ECO:0000313" key="3">
    <source>
        <dbReference type="EMBL" id="CBF82105.1"/>
    </source>
</evidence>
<dbReference type="Proteomes" id="UP000000560">
    <property type="component" value="Chromosome V"/>
</dbReference>
<dbReference type="Gene3D" id="3.40.50.1110">
    <property type="entry name" value="SGNH hydrolase"/>
    <property type="match status" value="1"/>
</dbReference>
<dbReference type="InterPro" id="IPR052762">
    <property type="entry name" value="PCW_deacetylase/CE"/>
</dbReference>
<dbReference type="GeneID" id="2871604"/>
<dbReference type="KEGG" id="ani:ANIA_05320"/>
<dbReference type="PANTHER" id="PTHR37834:SF2">
    <property type="entry name" value="ESTERASE, SGNH HYDROLASE-TYPE"/>
    <property type="match status" value="1"/>
</dbReference>
<dbReference type="SUPFAM" id="SSF52266">
    <property type="entry name" value="SGNH hydrolase"/>
    <property type="match status" value="1"/>
</dbReference>
<accession>C8VGV7</accession>
<sequence length="307" mass="34838">MLRIYLPLFLAISLVAATILENGQPRLDPYPGQAQLLENGVKEGWKTYDADAKEISYKGRWDEQHISWWSALSNECSLSSGDFATYEGLSSWAYLFAAGLGNVEYHLTAYPGICLHDQECWGNPRGQVYQWYRTTDTSARAMKIYGDEPPKWDFKSQQPADLVVINIGTNDNNPANNVPSEDYFNDYVKLIADIHGIWPHAQIVLMSLWGGFGASGDTYVQGPLFVDEIKRVYEVFQKLGNFVHYFDTTGILQHNDIAPQWHPTDVGHIKVAAHFMQWVKLKFGWEMAATGPMVHSGTLYWNDQANY</sequence>
<evidence type="ECO:0000259" key="2">
    <source>
        <dbReference type="Pfam" id="PF13472"/>
    </source>
</evidence>
<feature type="chain" id="PRO_5030175758" evidence="1">
    <location>
        <begin position="18"/>
        <end position="307"/>
    </location>
</feature>
<dbReference type="OMA" id="DTSWRAT"/>
<feature type="domain" description="SGNH hydrolase-type esterase" evidence="2">
    <location>
        <begin position="151"/>
        <end position="268"/>
    </location>
</feature>
<dbReference type="AlphaFoldDB" id="Q5B2B0"/>
<proteinExistence type="predicted"/>
<reference evidence="4" key="2">
    <citation type="journal article" date="2009" name="Fungal Genet. Biol.">
        <title>The 2008 update of the Aspergillus nidulans genome annotation: a community effort.</title>
        <authorList>
            <person name="Wortman J.R."/>
            <person name="Gilsenan J.M."/>
            <person name="Joardar V."/>
            <person name="Deegan J."/>
            <person name="Clutterbuck J."/>
            <person name="Andersen M.R."/>
            <person name="Archer D."/>
            <person name="Bencina M."/>
            <person name="Braus G."/>
            <person name="Coutinho P."/>
            <person name="von Dohren H."/>
            <person name="Doonan J."/>
            <person name="Driessen A.J."/>
            <person name="Durek P."/>
            <person name="Espeso E."/>
            <person name="Fekete E."/>
            <person name="Flipphi M."/>
            <person name="Estrada C.G."/>
            <person name="Geysens S."/>
            <person name="Goldman G."/>
            <person name="de Groot P.W."/>
            <person name="Hansen K."/>
            <person name="Harris S.D."/>
            <person name="Heinekamp T."/>
            <person name="Helmstaedt K."/>
            <person name="Henrissat B."/>
            <person name="Hofmann G."/>
            <person name="Homan T."/>
            <person name="Horio T."/>
            <person name="Horiuchi H."/>
            <person name="James S."/>
            <person name="Jones M."/>
            <person name="Karaffa L."/>
            <person name="Karanyi Z."/>
            <person name="Kato M."/>
            <person name="Keller N."/>
            <person name="Kelly D.E."/>
            <person name="Kiel J.A."/>
            <person name="Kim J.M."/>
            <person name="van der Klei I.J."/>
            <person name="Klis F.M."/>
            <person name="Kovalchuk A."/>
            <person name="Krasevec N."/>
            <person name="Kubicek C.P."/>
            <person name="Liu B."/>
            <person name="Maccabe A."/>
            <person name="Meyer V."/>
            <person name="Mirabito P."/>
            <person name="Miskei M."/>
            <person name="Mos M."/>
            <person name="Mullins J."/>
            <person name="Nelson D.R."/>
            <person name="Nielsen J."/>
            <person name="Oakley B.R."/>
            <person name="Osmani S.A."/>
            <person name="Pakula T."/>
            <person name="Paszewski A."/>
            <person name="Paulsen I."/>
            <person name="Pilsyk S."/>
            <person name="Pocsi I."/>
            <person name="Punt P.J."/>
            <person name="Ram A.F."/>
            <person name="Ren Q."/>
            <person name="Robellet X."/>
            <person name="Robson G."/>
            <person name="Seiboth B."/>
            <person name="van Solingen P."/>
            <person name="Specht T."/>
            <person name="Sun J."/>
            <person name="Taheri-Talesh N."/>
            <person name="Takeshita N."/>
            <person name="Ussery D."/>
            <person name="vanKuyk P.A."/>
            <person name="Visser H."/>
            <person name="van de Vondervoort P.J."/>
            <person name="de Vries R.P."/>
            <person name="Walton J."/>
            <person name="Xiang X."/>
            <person name="Xiong Y."/>
            <person name="Zeng A.P."/>
            <person name="Brandt B.W."/>
            <person name="Cornell M.J."/>
            <person name="van den Hondel C.A."/>
            <person name="Visser J."/>
            <person name="Oliver S.G."/>
            <person name="Turner G."/>
        </authorList>
    </citation>
    <scope>GENOME REANNOTATION</scope>
    <source>
        <strain evidence="4">FGSC A4 / ATCC 38163 / CBS 112.46 / NRRL 194 / M139</strain>
    </source>
</reference>
<evidence type="ECO:0000256" key="1">
    <source>
        <dbReference type="SAM" id="SignalP"/>
    </source>
</evidence>
<dbReference type="PANTHER" id="PTHR37834">
    <property type="entry name" value="GDSL-LIKE LIPASE/ACYLHYDROLASE DOMAIN PROTEIN (AFU_ORTHOLOGUE AFUA_2G00620)"/>
    <property type="match status" value="1"/>
</dbReference>
<dbReference type="HOGENOM" id="CLU_038116_1_0_1"/>
<dbReference type="InParanoid" id="Q5B2B0"/>
<accession>Q5B2B0</accession>
<dbReference type="InterPro" id="IPR037461">
    <property type="entry name" value="CtCE2-like_dom"/>
</dbReference>
<reference evidence="4" key="1">
    <citation type="journal article" date="2005" name="Nature">
        <title>Sequencing of Aspergillus nidulans and comparative analysis with A. fumigatus and A. oryzae.</title>
        <authorList>
            <person name="Galagan J.E."/>
            <person name="Calvo S.E."/>
            <person name="Cuomo C."/>
            <person name="Ma L.J."/>
            <person name="Wortman J.R."/>
            <person name="Batzoglou S."/>
            <person name="Lee S.I."/>
            <person name="Basturkmen M."/>
            <person name="Spevak C.C."/>
            <person name="Clutterbuck J."/>
            <person name="Kapitonov V."/>
            <person name="Jurka J."/>
            <person name="Scazzocchio C."/>
            <person name="Farman M."/>
            <person name="Butler J."/>
            <person name="Purcell S."/>
            <person name="Harris S."/>
            <person name="Braus G.H."/>
            <person name="Draht O."/>
            <person name="Busch S."/>
            <person name="D'Enfert C."/>
            <person name="Bouchier C."/>
            <person name="Goldman G.H."/>
            <person name="Bell-Pedersen D."/>
            <person name="Griffiths-Jones S."/>
            <person name="Doonan J.H."/>
            <person name="Yu J."/>
            <person name="Vienken K."/>
            <person name="Pain A."/>
            <person name="Freitag M."/>
            <person name="Selker E.U."/>
            <person name="Archer D.B."/>
            <person name="Penalva M.A."/>
            <person name="Oakley B.R."/>
            <person name="Momany M."/>
            <person name="Tanaka T."/>
            <person name="Kumagai T."/>
            <person name="Asai K."/>
            <person name="Machida M."/>
            <person name="Nierman W.C."/>
            <person name="Denning D.W."/>
            <person name="Caddick M."/>
            <person name="Hynes M."/>
            <person name="Paoletti M."/>
            <person name="Fischer R."/>
            <person name="Miller B."/>
            <person name="Dyer P."/>
            <person name="Sachs M.S."/>
            <person name="Osmani S.A."/>
            <person name="Birren B.W."/>
        </authorList>
    </citation>
    <scope>NUCLEOTIDE SEQUENCE [LARGE SCALE GENOMIC DNA]</scope>
    <source>
        <strain evidence="4">FGSC A4 / ATCC 38163 / CBS 112.46 / NRRL 194 / M139</strain>
    </source>
</reference>
<protein>
    <submittedName>
        <fullName evidence="3">GDSL-like lipase/acylhydrolase domain protein (AFU_orthologue AFUA_2G00620)</fullName>
    </submittedName>
</protein>
<feature type="signal peptide" evidence="1">
    <location>
        <begin position="1"/>
        <end position="17"/>
    </location>
</feature>
<dbReference type="RefSeq" id="XP_662924.1">
    <property type="nucleotide sequence ID" value="XM_657832.1"/>
</dbReference>
<keyword evidence="4" id="KW-1185">Reference proteome</keyword>
<dbReference type="CDD" id="cd01831">
    <property type="entry name" value="Endoglucanase_E_like"/>
    <property type="match status" value="1"/>
</dbReference>
<dbReference type="InterPro" id="IPR036514">
    <property type="entry name" value="SGNH_hydro_sf"/>
</dbReference>
<dbReference type="OrthoDB" id="426133at2759"/>
<evidence type="ECO:0000313" key="4">
    <source>
        <dbReference type="Proteomes" id="UP000000560"/>
    </source>
</evidence>
<dbReference type="GO" id="GO:0052689">
    <property type="term" value="F:carboxylic ester hydrolase activity"/>
    <property type="evidence" value="ECO:0007669"/>
    <property type="project" value="InterPro"/>
</dbReference>
<keyword evidence="1" id="KW-0732">Signal</keyword>
<dbReference type="Pfam" id="PF13472">
    <property type="entry name" value="Lipase_GDSL_2"/>
    <property type="match status" value="1"/>
</dbReference>
<organism evidence="3 4">
    <name type="scientific">Emericella nidulans (strain FGSC A4 / ATCC 38163 / CBS 112.46 / NRRL 194 / M139)</name>
    <name type="common">Aspergillus nidulans</name>
    <dbReference type="NCBI Taxonomy" id="227321"/>
    <lineage>
        <taxon>Eukaryota</taxon>
        <taxon>Fungi</taxon>
        <taxon>Dikarya</taxon>
        <taxon>Ascomycota</taxon>
        <taxon>Pezizomycotina</taxon>
        <taxon>Eurotiomycetes</taxon>
        <taxon>Eurotiomycetidae</taxon>
        <taxon>Eurotiales</taxon>
        <taxon>Aspergillaceae</taxon>
        <taxon>Aspergillus</taxon>
        <taxon>Aspergillus subgen. Nidulantes</taxon>
    </lineage>
</organism>
<name>Q5B2B0_EMENI</name>
<dbReference type="EMBL" id="BN001305">
    <property type="protein sequence ID" value="CBF82105.1"/>
    <property type="molecule type" value="Genomic_DNA"/>
</dbReference>